<feature type="region of interest" description="Disordered" evidence="8">
    <location>
        <begin position="111"/>
        <end position="151"/>
    </location>
</feature>
<feature type="domain" description="TFIIS-type" evidence="9">
    <location>
        <begin position="289"/>
        <end position="329"/>
    </location>
</feature>
<keyword evidence="2 5" id="KW-0863">Zinc-finger</keyword>
<evidence type="ECO:0000256" key="7">
    <source>
        <dbReference type="SAM" id="Coils"/>
    </source>
</evidence>
<dbReference type="SUPFAM" id="SSF57783">
    <property type="entry name" value="Zinc beta-ribbon"/>
    <property type="match status" value="1"/>
</dbReference>
<dbReference type="EMBL" id="CP151260">
    <property type="protein sequence ID" value="WZH40287.1"/>
    <property type="molecule type" value="Genomic_DNA"/>
</dbReference>
<comment type="subcellular location">
    <subcellularLocation>
        <location evidence="6">Nucleus</location>
    </subcellularLocation>
</comment>
<dbReference type="SMART" id="SM00440">
    <property type="entry name" value="ZnF_C2C2"/>
    <property type="match status" value="1"/>
</dbReference>
<dbReference type="PROSITE" id="PS51319">
    <property type="entry name" value="TFIIS_N"/>
    <property type="match status" value="1"/>
</dbReference>
<evidence type="ECO:0000256" key="5">
    <source>
        <dbReference type="PROSITE-ProRule" id="PRU00472"/>
    </source>
</evidence>
<dbReference type="Gene3D" id="2.20.25.10">
    <property type="match status" value="1"/>
</dbReference>
<evidence type="ECO:0000256" key="2">
    <source>
        <dbReference type="ARBA" id="ARBA00022771"/>
    </source>
</evidence>
<feature type="domain" description="TFIIS N-terminal" evidence="10">
    <location>
        <begin position="7"/>
        <end position="111"/>
    </location>
</feature>
<protein>
    <submittedName>
        <fullName evidence="12">Transcription factor S-II central domain-containing protein</fullName>
    </submittedName>
</protein>
<dbReference type="PROSITE" id="PS51133">
    <property type="entry name" value="ZF_TFIIS_2"/>
    <property type="match status" value="1"/>
</dbReference>
<evidence type="ECO:0000256" key="4">
    <source>
        <dbReference type="ARBA" id="ARBA00023242"/>
    </source>
</evidence>
<gene>
    <name evidence="12" type="ORF">QYS62_001218</name>
</gene>
<dbReference type="Gene3D" id="1.10.472.30">
    <property type="entry name" value="Transcription elongation factor S-II, central domain"/>
    <property type="match status" value="1"/>
</dbReference>
<accession>A0ABZ2WHY9</accession>
<evidence type="ECO:0000259" key="11">
    <source>
        <dbReference type="PROSITE" id="PS51321"/>
    </source>
</evidence>
<dbReference type="CDD" id="cd13749">
    <property type="entry name" value="Zn-ribbon_TFIIS"/>
    <property type="match status" value="1"/>
</dbReference>
<dbReference type="Pfam" id="PF08711">
    <property type="entry name" value="Med26"/>
    <property type="match status" value="1"/>
</dbReference>
<dbReference type="Pfam" id="PF01096">
    <property type="entry name" value="Zn_ribbon_TFIIS"/>
    <property type="match status" value="1"/>
</dbReference>
<evidence type="ECO:0000256" key="1">
    <source>
        <dbReference type="ARBA" id="ARBA00022723"/>
    </source>
</evidence>
<evidence type="ECO:0000256" key="6">
    <source>
        <dbReference type="PROSITE-ProRule" id="PRU00649"/>
    </source>
</evidence>
<dbReference type="SUPFAM" id="SSF46942">
    <property type="entry name" value="Elongation factor TFIIS domain 2"/>
    <property type="match status" value="1"/>
</dbReference>
<reference evidence="12 13" key="1">
    <citation type="submission" date="2024-04" db="EMBL/GenBank/DDBJ databases">
        <title>Complete genome sequence of Fusarium acuminatum.</title>
        <authorList>
            <person name="Lan B."/>
        </authorList>
    </citation>
    <scope>NUCLEOTIDE SEQUENCE [LARGE SCALE GENOMIC DNA]</scope>
    <source>
        <strain evidence="12">1A</strain>
    </source>
</reference>
<dbReference type="InterPro" id="IPR036575">
    <property type="entry name" value="TFIIS_cen_dom_sf"/>
</dbReference>
<keyword evidence="3" id="KW-0862">Zinc</keyword>
<evidence type="ECO:0000259" key="9">
    <source>
        <dbReference type="PROSITE" id="PS51133"/>
    </source>
</evidence>
<dbReference type="PANTHER" id="PTHR11477:SF0">
    <property type="entry name" value="IP08861P-RELATED"/>
    <property type="match status" value="1"/>
</dbReference>
<feature type="compositionally biased region" description="Pro residues" evidence="8">
    <location>
        <begin position="125"/>
        <end position="139"/>
    </location>
</feature>
<evidence type="ECO:0000259" key="10">
    <source>
        <dbReference type="PROSITE" id="PS51319"/>
    </source>
</evidence>
<evidence type="ECO:0000256" key="8">
    <source>
        <dbReference type="SAM" id="MobiDB-lite"/>
    </source>
</evidence>
<dbReference type="InterPro" id="IPR003618">
    <property type="entry name" value="TFIIS_cen_dom"/>
</dbReference>
<keyword evidence="4 6" id="KW-0539">Nucleus</keyword>
<dbReference type="InterPro" id="IPR035441">
    <property type="entry name" value="TFIIS/LEDGF_dom_sf"/>
</dbReference>
<dbReference type="InterPro" id="IPR001222">
    <property type="entry name" value="Znf_TFIIS"/>
</dbReference>
<dbReference type="PROSITE" id="PS00466">
    <property type="entry name" value="ZF_TFIIS_1"/>
    <property type="match status" value="1"/>
</dbReference>
<feature type="coiled-coil region" evidence="7">
    <location>
        <begin position="251"/>
        <end position="278"/>
    </location>
</feature>
<dbReference type="Pfam" id="PF07500">
    <property type="entry name" value="TFIIS_M"/>
    <property type="match status" value="1"/>
</dbReference>
<keyword evidence="13" id="KW-1185">Reference proteome</keyword>
<evidence type="ECO:0000313" key="12">
    <source>
        <dbReference type="EMBL" id="WZH40287.1"/>
    </source>
</evidence>
<dbReference type="Proteomes" id="UP001489902">
    <property type="component" value="Chromosome 1"/>
</dbReference>
<organism evidence="12 13">
    <name type="scientific">Fusarium acuminatum</name>
    <dbReference type="NCBI Taxonomy" id="5515"/>
    <lineage>
        <taxon>Eukaryota</taxon>
        <taxon>Fungi</taxon>
        <taxon>Dikarya</taxon>
        <taxon>Ascomycota</taxon>
        <taxon>Pezizomycotina</taxon>
        <taxon>Sordariomycetes</taxon>
        <taxon>Hypocreomycetidae</taxon>
        <taxon>Hypocreales</taxon>
        <taxon>Nectriaceae</taxon>
        <taxon>Fusarium</taxon>
        <taxon>Fusarium tricinctum species complex</taxon>
    </lineage>
</organism>
<keyword evidence="1" id="KW-0479">Metal-binding</keyword>
<evidence type="ECO:0000256" key="3">
    <source>
        <dbReference type="ARBA" id="ARBA00022833"/>
    </source>
</evidence>
<dbReference type="SMART" id="SM00510">
    <property type="entry name" value="TFS2M"/>
    <property type="match status" value="1"/>
</dbReference>
<name>A0ABZ2WHY9_9HYPO</name>
<dbReference type="InterPro" id="IPR017923">
    <property type="entry name" value="TFIIS_N"/>
</dbReference>
<dbReference type="Gene3D" id="1.20.930.10">
    <property type="entry name" value="Conserved domain common to transcription factors TFIIS, elongin A, CRSP70"/>
    <property type="match status" value="1"/>
</dbReference>
<keyword evidence="7" id="KW-0175">Coiled coil</keyword>
<evidence type="ECO:0000313" key="13">
    <source>
        <dbReference type="Proteomes" id="UP001489902"/>
    </source>
</evidence>
<dbReference type="PROSITE" id="PS51321">
    <property type="entry name" value="TFIIS_CENTRAL"/>
    <property type="match status" value="1"/>
</dbReference>
<dbReference type="PANTHER" id="PTHR11477">
    <property type="entry name" value="TRANSCRIPTION FACTOR S-II ZINC FINGER DOMAIN-CONTAINING PROTEIN"/>
    <property type="match status" value="1"/>
</dbReference>
<proteinExistence type="predicted"/>
<feature type="domain" description="TFIIS central" evidence="11">
    <location>
        <begin position="172"/>
        <end position="286"/>
    </location>
</feature>
<dbReference type="SUPFAM" id="SSF47676">
    <property type="entry name" value="Conserved domain common to transcription factors TFIIS, elongin A, CRSP70"/>
    <property type="match status" value="1"/>
</dbReference>
<sequence>MPMDERELGQRVKALTKCVAANEPAENVIKMLETLKKDASPTEEMLRVREITRNGDRERPLSGAINTYIDCFAQATKAGVFVGKLRSNPNKEIARAAAELVNKWKKLVEQEKNSKKAKVGSGSPAPAPASAPASSPAPPSSAGGAGGKYKGDIEKRKYETDNVHVKRTESSVRNSCIGLIYNGLAYRSTASENDVITRAVAVELAAFNKFKGETPDYKKKIRSLFTNLKNKSNRELGRSVLSGEISPEKFVVMTDDELKSEEQRKKELELEKENMKKAQVPQEQKSISESLECGRCKKKQVSYTQAQTRAADEPMTTFCECMACGNRWKVCVLKCLKLLIVKLTSFAVFLEELKWKQKWRKSAFLLKQNIIYFFAWEMGANYTTFWRGVMEFMGTGAATQKHFMFNIRRGKTTGAIYTSPFSLSFLIGLFRSKRGVGLGSCCWGW</sequence>